<evidence type="ECO:0000256" key="1">
    <source>
        <dbReference type="SAM" id="Coils"/>
    </source>
</evidence>
<organism evidence="2 3">
    <name type="scientific">Metabacillus bambusae</name>
    <dbReference type="NCBI Taxonomy" id="2795218"/>
    <lineage>
        <taxon>Bacteria</taxon>
        <taxon>Bacillati</taxon>
        <taxon>Bacillota</taxon>
        <taxon>Bacilli</taxon>
        <taxon>Bacillales</taxon>
        <taxon>Bacillaceae</taxon>
        <taxon>Metabacillus</taxon>
    </lineage>
</organism>
<protein>
    <submittedName>
        <fullName evidence="2">Uncharacterized protein</fullName>
    </submittedName>
</protein>
<name>A0ABS3N1B4_9BACI</name>
<evidence type="ECO:0000313" key="3">
    <source>
        <dbReference type="Proteomes" id="UP000663981"/>
    </source>
</evidence>
<dbReference type="EMBL" id="JAGDEL010000006">
    <property type="protein sequence ID" value="MBO1512058.1"/>
    <property type="molecule type" value="Genomic_DNA"/>
</dbReference>
<proteinExistence type="predicted"/>
<sequence>MLQQEQQNVQMLQQLLQREQQAVQVIQQSLQGHNKALQQCQHVLNTCNQMQQEVSQVGSYNVEPSFQRVPNQQQQLPSYQSFQQNRQFIQQ</sequence>
<evidence type="ECO:0000313" key="2">
    <source>
        <dbReference type="EMBL" id="MBO1512058.1"/>
    </source>
</evidence>
<keyword evidence="3" id="KW-1185">Reference proteome</keyword>
<feature type="coiled-coil region" evidence="1">
    <location>
        <begin position="2"/>
        <end position="29"/>
    </location>
</feature>
<keyword evidence="1" id="KW-0175">Coiled coil</keyword>
<reference evidence="2 3" key="1">
    <citation type="submission" date="2021-03" db="EMBL/GenBank/DDBJ databases">
        <title>Whole genome sequence of Metabacillus bambusae BG109.</title>
        <authorList>
            <person name="Jeong J.W."/>
        </authorList>
    </citation>
    <scope>NUCLEOTIDE SEQUENCE [LARGE SCALE GENOMIC DNA]</scope>
    <source>
        <strain evidence="2 3">BG109</strain>
    </source>
</reference>
<accession>A0ABS3N1B4</accession>
<comment type="caution">
    <text evidence="2">The sequence shown here is derived from an EMBL/GenBank/DDBJ whole genome shotgun (WGS) entry which is preliminary data.</text>
</comment>
<dbReference type="Proteomes" id="UP000663981">
    <property type="component" value="Unassembled WGS sequence"/>
</dbReference>
<gene>
    <name evidence="2" type="ORF">I7822_10300</name>
</gene>